<accession>A0ABU2ZTZ8</accession>
<sequence>MYVVIFKATAKQQNQLYLDTVEKMRSLAFKKYNCVDFVALTEGKQEIALSYWHKQEDIVAWRNDAEHLLAQQHGKTKWYSEYSVEVAKIERQYSN</sequence>
<evidence type="ECO:0000313" key="2">
    <source>
        <dbReference type="Proteomes" id="UP001253545"/>
    </source>
</evidence>
<keyword evidence="1" id="KW-0560">Oxidoreductase</keyword>
<dbReference type="Proteomes" id="UP001253545">
    <property type="component" value="Unassembled WGS sequence"/>
</dbReference>
<name>A0ABU2ZTZ8_9ALTE</name>
<dbReference type="InterPro" id="IPR052936">
    <property type="entry name" value="Jasmonate_Hydroxylase-like"/>
</dbReference>
<protein>
    <submittedName>
        <fullName evidence="1">Antibiotic biosynthesis monooxygenase</fullName>
    </submittedName>
</protein>
<dbReference type="SUPFAM" id="SSF54909">
    <property type="entry name" value="Dimeric alpha+beta barrel"/>
    <property type="match status" value="1"/>
</dbReference>
<reference evidence="1 2" key="1">
    <citation type="submission" date="2023-09" db="EMBL/GenBank/DDBJ databases">
        <authorList>
            <person name="Rey-Velasco X."/>
        </authorList>
    </citation>
    <scope>NUCLEOTIDE SEQUENCE [LARGE SCALE GENOMIC DNA]</scope>
    <source>
        <strain evidence="1 2">P117</strain>
    </source>
</reference>
<gene>
    <name evidence="1" type="ORF">RM552_14785</name>
</gene>
<dbReference type="InterPro" id="IPR011008">
    <property type="entry name" value="Dimeric_a/b-barrel"/>
</dbReference>
<keyword evidence="2" id="KW-1185">Reference proteome</keyword>
<organism evidence="1 2">
    <name type="scientific">Glaciecola petra</name>
    <dbReference type="NCBI Taxonomy" id="3075602"/>
    <lineage>
        <taxon>Bacteria</taxon>
        <taxon>Pseudomonadati</taxon>
        <taxon>Pseudomonadota</taxon>
        <taxon>Gammaproteobacteria</taxon>
        <taxon>Alteromonadales</taxon>
        <taxon>Alteromonadaceae</taxon>
        <taxon>Glaciecola</taxon>
    </lineage>
</organism>
<comment type="caution">
    <text evidence="1">The sequence shown here is derived from an EMBL/GenBank/DDBJ whole genome shotgun (WGS) entry which is preliminary data.</text>
</comment>
<evidence type="ECO:0000313" key="1">
    <source>
        <dbReference type="EMBL" id="MDT0596117.1"/>
    </source>
</evidence>
<dbReference type="GO" id="GO:0004497">
    <property type="term" value="F:monooxygenase activity"/>
    <property type="evidence" value="ECO:0007669"/>
    <property type="project" value="UniProtKB-KW"/>
</dbReference>
<keyword evidence="1" id="KW-0503">Monooxygenase</keyword>
<dbReference type="PANTHER" id="PTHR37811:SF2">
    <property type="entry name" value="ABM DOMAIN-CONTAINING PROTEIN"/>
    <property type="match status" value="1"/>
</dbReference>
<dbReference type="RefSeq" id="WP_311369643.1">
    <property type="nucleotide sequence ID" value="NZ_JAVRHX010000005.1"/>
</dbReference>
<dbReference type="Gene3D" id="3.30.70.100">
    <property type="match status" value="1"/>
</dbReference>
<dbReference type="PANTHER" id="PTHR37811">
    <property type="entry name" value="BLL5343 PROTEIN"/>
    <property type="match status" value="1"/>
</dbReference>
<proteinExistence type="predicted"/>
<dbReference type="EMBL" id="JAVRHX010000005">
    <property type="protein sequence ID" value="MDT0596117.1"/>
    <property type="molecule type" value="Genomic_DNA"/>
</dbReference>